<keyword evidence="17" id="KW-0239">DNA-directed DNA polymerase</keyword>
<feature type="region of interest" description="Disordered" evidence="23">
    <location>
        <begin position="559"/>
        <end position="602"/>
    </location>
</feature>
<evidence type="ECO:0000256" key="3">
    <source>
        <dbReference type="ARBA" id="ARBA00022612"/>
    </source>
</evidence>
<dbReference type="PANTHER" id="PTHR42648">
    <property type="entry name" value="TRANSPOSASE, PUTATIVE-RELATED"/>
    <property type="match status" value="1"/>
</dbReference>
<evidence type="ECO:0000256" key="17">
    <source>
        <dbReference type="ARBA" id="ARBA00022932"/>
    </source>
</evidence>
<keyword evidence="15" id="KW-0229">DNA integration</keyword>
<evidence type="ECO:0000256" key="19">
    <source>
        <dbReference type="ARBA" id="ARBA00023172"/>
    </source>
</evidence>
<feature type="compositionally biased region" description="Acidic residues" evidence="23">
    <location>
        <begin position="577"/>
        <end position="591"/>
    </location>
</feature>
<dbReference type="GO" id="GO:0003723">
    <property type="term" value="F:RNA binding"/>
    <property type="evidence" value="ECO:0007669"/>
    <property type="project" value="UniProtKB-KW"/>
</dbReference>
<keyword evidence="16" id="KW-0695">RNA-directed DNA polymerase</keyword>
<feature type="domain" description="Integrase catalytic" evidence="24">
    <location>
        <begin position="287"/>
        <end position="453"/>
    </location>
</feature>
<keyword evidence="9" id="KW-0064">Aspartyl protease</keyword>
<gene>
    <name evidence="25" type="ORF">O181_088804</name>
</gene>
<dbReference type="PANTHER" id="PTHR42648:SF11">
    <property type="entry name" value="TRANSPOSON TY4-P GAG-POL POLYPROTEIN"/>
    <property type="match status" value="1"/>
</dbReference>
<dbReference type="GO" id="GO:0004190">
    <property type="term" value="F:aspartic-type endopeptidase activity"/>
    <property type="evidence" value="ECO:0007669"/>
    <property type="project" value="UniProtKB-KW"/>
</dbReference>
<evidence type="ECO:0000256" key="23">
    <source>
        <dbReference type="SAM" id="MobiDB-lite"/>
    </source>
</evidence>
<evidence type="ECO:0000256" key="16">
    <source>
        <dbReference type="ARBA" id="ARBA00022918"/>
    </source>
</evidence>
<keyword evidence="10" id="KW-0255">Endonuclease</keyword>
<evidence type="ECO:0000256" key="11">
    <source>
        <dbReference type="ARBA" id="ARBA00022801"/>
    </source>
</evidence>
<organism evidence="25 26">
    <name type="scientific">Austropuccinia psidii MF-1</name>
    <dbReference type="NCBI Taxonomy" id="1389203"/>
    <lineage>
        <taxon>Eukaryota</taxon>
        <taxon>Fungi</taxon>
        <taxon>Dikarya</taxon>
        <taxon>Basidiomycota</taxon>
        <taxon>Pucciniomycotina</taxon>
        <taxon>Pucciniomycetes</taxon>
        <taxon>Pucciniales</taxon>
        <taxon>Sphaerophragmiaceae</taxon>
        <taxon>Austropuccinia</taxon>
    </lineage>
</organism>
<dbReference type="SUPFAM" id="SSF56672">
    <property type="entry name" value="DNA/RNA polymerases"/>
    <property type="match status" value="1"/>
</dbReference>
<evidence type="ECO:0000256" key="15">
    <source>
        <dbReference type="ARBA" id="ARBA00022908"/>
    </source>
</evidence>
<evidence type="ECO:0000256" key="7">
    <source>
        <dbReference type="ARBA" id="ARBA00022723"/>
    </source>
</evidence>
<keyword evidence="20" id="KW-0511">Multifunctional enzyme</keyword>
<name>A0A9Q3ISB6_9BASI</name>
<dbReference type="Proteomes" id="UP000765509">
    <property type="component" value="Unassembled WGS sequence"/>
</dbReference>
<evidence type="ECO:0000256" key="20">
    <source>
        <dbReference type="ARBA" id="ARBA00023268"/>
    </source>
</evidence>
<comment type="function">
    <text evidence="1">The aspartyl protease (PR) mediates the proteolytic cleavages of the Gag and Gag-Pol polyproteins after assembly of the VLP.</text>
</comment>
<evidence type="ECO:0000256" key="5">
    <source>
        <dbReference type="ARBA" id="ARBA00022695"/>
    </source>
</evidence>
<dbReference type="InterPro" id="IPR025724">
    <property type="entry name" value="GAG-pre-integrase_dom"/>
</dbReference>
<evidence type="ECO:0000259" key="24">
    <source>
        <dbReference type="PROSITE" id="PS50994"/>
    </source>
</evidence>
<keyword evidence="4" id="KW-0645">Protease</keyword>
<evidence type="ECO:0000256" key="9">
    <source>
        <dbReference type="ARBA" id="ARBA00022750"/>
    </source>
</evidence>
<protein>
    <recommendedName>
        <fullName evidence="24">Integrase catalytic domain-containing protein</fullName>
    </recommendedName>
</protein>
<dbReference type="GO" id="GO:0015074">
    <property type="term" value="P:DNA integration"/>
    <property type="evidence" value="ECO:0007669"/>
    <property type="project" value="UniProtKB-KW"/>
</dbReference>
<dbReference type="InterPro" id="IPR012337">
    <property type="entry name" value="RNaseH-like_sf"/>
</dbReference>
<keyword evidence="11" id="KW-0378">Hydrolase</keyword>
<evidence type="ECO:0000256" key="12">
    <source>
        <dbReference type="ARBA" id="ARBA00022840"/>
    </source>
</evidence>
<dbReference type="GO" id="GO:0003964">
    <property type="term" value="F:RNA-directed DNA polymerase activity"/>
    <property type="evidence" value="ECO:0007669"/>
    <property type="project" value="UniProtKB-KW"/>
</dbReference>
<dbReference type="InterPro" id="IPR001584">
    <property type="entry name" value="Integrase_cat-core"/>
</dbReference>
<dbReference type="InterPro" id="IPR039537">
    <property type="entry name" value="Retrotran_Ty1/copia-like"/>
</dbReference>
<evidence type="ECO:0000256" key="1">
    <source>
        <dbReference type="ARBA" id="ARBA00002180"/>
    </source>
</evidence>
<reference evidence="25" key="1">
    <citation type="submission" date="2021-03" db="EMBL/GenBank/DDBJ databases">
        <title>Draft genome sequence of rust myrtle Austropuccinia psidii MF-1, a brazilian biotype.</title>
        <authorList>
            <person name="Quecine M.C."/>
            <person name="Pachon D.M.R."/>
            <person name="Bonatelli M.L."/>
            <person name="Correr F.H."/>
            <person name="Franceschini L.M."/>
            <person name="Leite T.F."/>
            <person name="Margarido G.R.A."/>
            <person name="Almeida C.A."/>
            <person name="Ferrarezi J.A."/>
            <person name="Labate C.A."/>
        </authorList>
    </citation>
    <scope>NUCLEOTIDE SEQUENCE</scope>
    <source>
        <strain evidence="25">MF-1</strain>
    </source>
</reference>
<keyword evidence="8" id="KW-0547">Nucleotide-binding</keyword>
<evidence type="ECO:0000256" key="21">
    <source>
        <dbReference type="ARBA" id="ARBA00048173"/>
    </source>
</evidence>
<sequence length="849" mass="95780">MAYSILGKISRDSNEFDHIIDPLILSMNVNINPQEVLDKLSELAKHKNTKNNFQKSIKTEDSAALLTDSSSFPYKLTYVCRNGKHNPKNTTHKPESCWAEHPELRPPPRNKSKKRTNDAETHQTGLEALFTTKHNKTPNTPLSLVIDCGATHHMFNNKEIFTELASNHNEVIATSDPSSNLICEGRGTVKIVINNKIFTLKDCLYVPKLARNLVSLLDLCHKSITITKDGPSFHLSQNNTNVISGHLINKLMIVPFNQPLANLTESNSSIIWHQRLGHPGNSIMKSLGLEPPSKDICDICVKGKMTALPFKSHFEKTMDQHTSYKITCFMKNKSEVFEHFVTQMNLMQNLHDRKIKKIVTDGGGEFVNTQFKTLANHQGFIHCIAPPYTPQQNGFAERANRTLLDKARCLLLTSNLPNCYWAEAVNTATSLSNAVPTPSRYNQSPHLLWTGTPSKIRRLRTFGCKVIFAVPSQKQTWKLAPVGEVGILLGSSNNSAYRILKISDKKVYVTRHVVFFENTFPCLRDNPDPSSDVSGDWNNFTVMEEDQFYDCIEESEDTMSEAMEPVDLSNKDKNLDSSDEENVDPTLENESEAPPPRKRIKVIGPRHPTLINSNISQENILPYARRSAAHLTHMDPTSYNEAMKSASSELWHKAIGKELQNMCHLKVWEEVPISKETKLIGTTWVFKTKRNENNMIIEHKAHLCAQGFSQTPGVDFSKTFAPTGRLNSLRTLISFAASRGLFFEQLDIKSAFLNATLEENVYLSIPQGLDRDKSKTCLKLNKAIYGLRQAPLAWYRRLSAWLIGYGFNISKADSCVFHLAGEDPIWLFLHVDDIGNFGKNLTKFKNAIE</sequence>
<dbReference type="Pfam" id="PF25597">
    <property type="entry name" value="SH3_retrovirus"/>
    <property type="match status" value="1"/>
</dbReference>
<evidence type="ECO:0000313" key="26">
    <source>
        <dbReference type="Proteomes" id="UP000765509"/>
    </source>
</evidence>
<evidence type="ECO:0000256" key="2">
    <source>
        <dbReference type="ARBA" id="ARBA00022578"/>
    </source>
</evidence>
<evidence type="ECO:0000256" key="4">
    <source>
        <dbReference type="ARBA" id="ARBA00022670"/>
    </source>
</evidence>
<dbReference type="GO" id="GO:0046872">
    <property type="term" value="F:metal ion binding"/>
    <property type="evidence" value="ECO:0007669"/>
    <property type="project" value="UniProtKB-KW"/>
</dbReference>
<evidence type="ECO:0000256" key="22">
    <source>
        <dbReference type="ARBA" id="ARBA00049244"/>
    </source>
</evidence>
<evidence type="ECO:0000313" key="25">
    <source>
        <dbReference type="EMBL" id="MBW0549089.1"/>
    </source>
</evidence>
<dbReference type="InterPro" id="IPR054722">
    <property type="entry name" value="PolX-like_BBD"/>
</dbReference>
<feature type="compositionally biased region" description="Basic and acidic residues" evidence="23">
    <location>
        <begin position="92"/>
        <end position="106"/>
    </location>
</feature>
<comment type="caution">
    <text evidence="25">The sequence shown here is derived from an EMBL/GenBank/DDBJ whole genome shotgun (WGS) entry which is preliminary data.</text>
</comment>
<dbReference type="InterPro" id="IPR013103">
    <property type="entry name" value="RVT_2"/>
</dbReference>
<keyword evidence="6" id="KW-0540">Nuclease</keyword>
<comment type="catalytic activity">
    <reaction evidence="22">
        <text>DNA(n) + a 2'-deoxyribonucleoside 5'-triphosphate = DNA(n+1) + diphosphate</text>
        <dbReference type="Rhea" id="RHEA:22508"/>
        <dbReference type="Rhea" id="RHEA-COMP:17339"/>
        <dbReference type="Rhea" id="RHEA-COMP:17340"/>
        <dbReference type="ChEBI" id="CHEBI:33019"/>
        <dbReference type="ChEBI" id="CHEBI:61560"/>
        <dbReference type="ChEBI" id="CHEBI:173112"/>
        <dbReference type="EC" id="2.7.7.7"/>
    </reaction>
</comment>
<dbReference type="InterPro" id="IPR036397">
    <property type="entry name" value="RNaseH_sf"/>
</dbReference>
<dbReference type="GO" id="GO:0003887">
    <property type="term" value="F:DNA-directed DNA polymerase activity"/>
    <property type="evidence" value="ECO:0007669"/>
    <property type="project" value="UniProtKB-KW"/>
</dbReference>
<dbReference type="GO" id="GO:0006310">
    <property type="term" value="P:DNA recombination"/>
    <property type="evidence" value="ECO:0007669"/>
    <property type="project" value="UniProtKB-KW"/>
</dbReference>
<dbReference type="GO" id="GO:0005634">
    <property type="term" value="C:nucleus"/>
    <property type="evidence" value="ECO:0007669"/>
    <property type="project" value="UniProtKB-ARBA"/>
</dbReference>
<proteinExistence type="predicted"/>
<dbReference type="SUPFAM" id="SSF53098">
    <property type="entry name" value="Ribonuclease H-like"/>
    <property type="match status" value="1"/>
</dbReference>
<keyword evidence="3" id="KW-1188">Viral release from host cell</keyword>
<evidence type="ECO:0000256" key="13">
    <source>
        <dbReference type="ARBA" id="ARBA00022842"/>
    </source>
</evidence>
<keyword evidence="2" id="KW-0815">Transposition</keyword>
<dbReference type="Pfam" id="PF07727">
    <property type="entry name" value="RVT_2"/>
    <property type="match status" value="1"/>
</dbReference>
<keyword evidence="13" id="KW-0460">Magnesium</keyword>
<keyword evidence="26" id="KW-1185">Reference proteome</keyword>
<keyword evidence="5" id="KW-0548">Nucleotidyltransferase</keyword>
<comment type="catalytic activity">
    <reaction evidence="21">
        <text>DNA(n) + a 2'-deoxyribonucleoside 5'-triphosphate = DNA(n+1) + diphosphate</text>
        <dbReference type="Rhea" id="RHEA:22508"/>
        <dbReference type="Rhea" id="RHEA-COMP:17339"/>
        <dbReference type="Rhea" id="RHEA-COMP:17340"/>
        <dbReference type="ChEBI" id="CHEBI:33019"/>
        <dbReference type="ChEBI" id="CHEBI:61560"/>
        <dbReference type="ChEBI" id="CHEBI:173112"/>
        <dbReference type="EC" id="2.7.7.49"/>
    </reaction>
</comment>
<accession>A0A9Q3ISB6</accession>
<dbReference type="GO" id="GO:0004519">
    <property type="term" value="F:endonuclease activity"/>
    <property type="evidence" value="ECO:0007669"/>
    <property type="project" value="UniProtKB-KW"/>
</dbReference>
<dbReference type="GO" id="GO:0006508">
    <property type="term" value="P:proteolysis"/>
    <property type="evidence" value="ECO:0007669"/>
    <property type="project" value="UniProtKB-KW"/>
</dbReference>
<keyword evidence="18" id="KW-0917">Virion maturation</keyword>
<keyword evidence="17" id="KW-0808">Transferase</keyword>
<dbReference type="Pfam" id="PF13976">
    <property type="entry name" value="gag_pre-integrs"/>
    <property type="match status" value="1"/>
</dbReference>
<evidence type="ECO:0000256" key="8">
    <source>
        <dbReference type="ARBA" id="ARBA00022741"/>
    </source>
</evidence>
<dbReference type="Gene3D" id="3.30.420.10">
    <property type="entry name" value="Ribonuclease H-like superfamily/Ribonuclease H"/>
    <property type="match status" value="1"/>
</dbReference>
<dbReference type="OrthoDB" id="422839at2759"/>
<dbReference type="GO" id="GO:0032196">
    <property type="term" value="P:transposition"/>
    <property type="evidence" value="ECO:0007669"/>
    <property type="project" value="UniProtKB-KW"/>
</dbReference>
<keyword evidence="12" id="KW-0067">ATP-binding</keyword>
<keyword evidence="19" id="KW-0233">DNA recombination</keyword>
<keyword evidence="7" id="KW-0479">Metal-binding</keyword>
<dbReference type="InterPro" id="IPR057670">
    <property type="entry name" value="SH3_retrovirus"/>
</dbReference>
<keyword evidence="14" id="KW-0694">RNA-binding</keyword>
<dbReference type="InterPro" id="IPR043502">
    <property type="entry name" value="DNA/RNA_pol_sf"/>
</dbReference>
<evidence type="ECO:0000256" key="14">
    <source>
        <dbReference type="ARBA" id="ARBA00022884"/>
    </source>
</evidence>
<dbReference type="Pfam" id="PF22936">
    <property type="entry name" value="Pol_BBD"/>
    <property type="match status" value="1"/>
</dbReference>
<feature type="region of interest" description="Disordered" evidence="23">
    <location>
        <begin position="84"/>
        <end position="120"/>
    </location>
</feature>
<evidence type="ECO:0000256" key="6">
    <source>
        <dbReference type="ARBA" id="ARBA00022722"/>
    </source>
</evidence>
<evidence type="ECO:0000256" key="10">
    <source>
        <dbReference type="ARBA" id="ARBA00022759"/>
    </source>
</evidence>
<dbReference type="PROSITE" id="PS50994">
    <property type="entry name" value="INTEGRASE"/>
    <property type="match status" value="1"/>
</dbReference>
<dbReference type="EMBL" id="AVOT02054374">
    <property type="protein sequence ID" value="MBW0549089.1"/>
    <property type="molecule type" value="Genomic_DNA"/>
</dbReference>
<evidence type="ECO:0000256" key="18">
    <source>
        <dbReference type="ARBA" id="ARBA00023113"/>
    </source>
</evidence>
<dbReference type="GO" id="GO:0005524">
    <property type="term" value="F:ATP binding"/>
    <property type="evidence" value="ECO:0007669"/>
    <property type="project" value="UniProtKB-KW"/>
</dbReference>
<dbReference type="AlphaFoldDB" id="A0A9Q3ISB6"/>